<protein>
    <submittedName>
        <fullName evidence="1">Uncharacterized protein</fullName>
    </submittedName>
</protein>
<reference evidence="1" key="1">
    <citation type="submission" date="2020-04" db="EMBL/GenBank/DDBJ databases">
        <authorList>
            <person name="Chiriac C."/>
            <person name="Salcher M."/>
            <person name="Ghai R."/>
            <person name="Kavagutti S V."/>
        </authorList>
    </citation>
    <scope>NUCLEOTIDE SEQUENCE</scope>
</reference>
<dbReference type="EMBL" id="LR796596">
    <property type="protein sequence ID" value="CAB4153697.1"/>
    <property type="molecule type" value="Genomic_DNA"/>
</dbReference>
<accession>A0A6J5N5K8</accession>
<gene>
    <name evidence="1" type="ORF">UFOVP635_20</name>
</gene>
<proteinExistence type="predicted"/>
<sequence length="252" mass="27346">MSFLSGITNFFTSNSIVSSIVKVVGLGLVVNAVSKSVNKGNNTGNDTANIDAGVRLQIPPAAENKIPVLYGTAFFGGIITDAVMTNTNKTMYYCLTLSEKTGNKLSNGQPSDYVFKDVYWNKGRIVFQPDGITASYTVDPSGNVDRSIANQVKVYCYKGNSATPATIQNYTATNTTKAYDIVPGWTSSTHVMSDLLFAVVKVDYNRDMNITGIGDMLFEVQNSMYLPGDCLYDYMTNVRYGAAIDPADINSQ</sequence>
<organism evidence="1">
    <name type="scientific">uncultured Caudovirales phage</name>
    <dbReference type="NCBI Taxonomy" id="2100421"/>
    <lineage>
        <taxon>Viruses</taxon>
        <taxon>Duplodnaviria</taxon>
        <taxon>Heunggongvirae</taxon>
        <taxon>Uroviricota</taxon>
        <taxon>Caudoviricetes</taxon>
        <taxon>Peduoviridae</taxon>
        <taxon>Maltschvirus</taxon>
        <taxon>Maltschvirus maltsch</taxon>
    </lineage>
</organism>
<name>A0A6J5N5K8_9CAUD</name>
<evidence type="ECO:0000313" key="1">
    <source>
        <dbReference type="EMBL" id="CAB4153697.1"/>
    </source>
</evidence>